<organism evidence="1 2">
    <name type="scientific">Allacma fusca</name>
    <dbReference type="NCBI Taxonomy" id="39272"/>
    <lineage>
        <taxon>Eukaryota</taxon>
        <taxon>Metazoa</taxon>
        <taxon>Ecdysozoa</taxon>
        <taxon>Arthropoda</taxon>
        <taxon>Hexapoda</taxon>
        <taxon>Collembola</taxon>
        <taxon>Symphypleona</taxon>
        <taxon>Sminthuridae</taxon>
        <taxon>Allacma</taxon>
    </lineage>
</organism>
<evidence type="ECO:0000313" key="2">
    <source>
        <dbReference type="Proteomes" id="UP000708208"/>
    </source>
</evidence>
<comment type="caution">
    <text evidence="1">The sequence shown here is derived from an EMBL/GenBank/DDBJ whole genome shotgun (WGS) entry which is preliminary data.</text>
</comment>
<evidence type="ECO:0000313" key="1">
    <source>
        <dbReference type="EMBL" id="CAG7727688.1"/>
    </source>
</evidence>
<keyword evidence="2" id="KW-1185">Reference proteome</keyword>
<accession>A0A8J2JUF6</accession>
<protein>
    <submittedName>
        <fullName evidence="1">Uncharacterized protein</fullName>
    </submittedName>
</protein>
<gene>
    <name evidence="1" type="ORF">AFUS01_LOCUS16519</name>
</gene>
<sequence>IYTHTGRRSQLPFKLRGFHTHIILLKQKLIGRRIQSKDKIWTDSNRRI</sequence>
<feature type="non-terminal residue" evidence="1">
    <location>
        <position position="1"/>
    </location>
</feature>
<proteinExistence type="predicted"/>
<reference evidence="1" key="1">
    <citation type="submission" date="2021-06" db="EMBL/GenBank/DDBJ databases">
        <authorList>
            <person name="Hodson N. C."/>
            <person name="Mongue J. A."/>
            <person name="Jaron S. K."/>
        </authorList>
    </citation>
    <scope>NUCLEOTIDE SEQUENCE</scope>
</reference>
<dbReference type="EMBL" id="CAJVCH010152401">
    <property type="protein sequence ID" value="CAG7727688.1"/>
    <property type="molecule type" value="Genomic_DNA"/>
</dbReference>
<dbReference type="AlphaFoldDB" id="A0A8J2JUF6"/>
<name>A0A8J2JUF6_9HEXA</name>
<dbReference type="Proteomes" id="UP000708208">
    <property type="component" value="Unassembled WGS sequence"/>
</dbReference>